<feature type="transmembrane region" description="Helical" evidence="1">
    <location>
        <begin position="128"/>
        <end position="150"/>
    </location>
</feature>
<keyword evidence="1" id="KW-0812">Transmembrane</keyword>
<keyword evidence="1" id="KW-1133">Transmembrane helix</keyword>
<dbReference type="GO" id="GO:0016020">
    <property type="term" value="C:membrane"/>
    <property type="evidence" value="ECO:0007669"/>
    <property type="project" value="InterPro"/>
</dbReference>
<reference evidence="3" key="1">
    <citation type="journal article" date="2014" name="Int. J. Syst. Evol. Microbiol.">
        <title>Complete genome sequence of Corynebacterium casei LMG S-19264T (=DSM 44701T), isolated from a smear-ripened cheese.</title>
        <authorList>
            <consortium name="US DOE Joint Genome Institute (JGI-PGF)"/>
            <person name="Walter F."/>
            <person name="Albersmeier A."/>
            <person name="Kalinowski J."/>
            <person name="Ruckert C."/>
        </authorList>
    </citation>
    <scope>NUCLEOTIDE SEQUENCE</scope>
    <source>
        <strain evidence="3">KCTC 12113</strain>
    </source>
</reference>
<proteinExistence type="predicted"/>
<comment type="caution">
    <text evidence="3">The sequence shown here is derived from an EMBL/GenBank/DDBJ whole genome shotgun (WGS) entry which is preliminary data.</text>
</comment>
<dbReference type="InterPro" id="IPR010559">
    <property type="entry name" value="Sig_transdc_His_kin_internal"/>
</dbReference>
<feature type="transmembrane region" description="Helical" evidence="1">
    <location>
        <begin position="27"/>
        <end position="44"/>
    </location>
</feature>
<organism evidence="3 4">
    <name type="scientific">Arenibacter certesii</name>
    <dbReference type="NCBI Taxonomy" id="228955"/>
    <lineage>
        <taxon>Bacteria</taxon>
        <taxon>Pseudomonadati</taxon>
        <taxon>Bacteroidota</taxon>
        <taxon>Flavobacteriia</taxon>
        <taxon>Flavobacteriales</taxon>
        <taxon>Flavobacteriaceae</taxon>
        <taxon>Arenibacter</taxon>
    </lineage>
</organism>
<keyword evidence="3" id="KW-0418">Kinase</keyword>
<evidence type="ECO:0000256" key="1">
    <source>
        <dbReference type="SAM" id="Phobius"/>
    </source>
</evidence>
<dbReference type="GO" id="GO:0000155">
    <property type="term" value="F:phosphorelay sensor kinase activity"/>
    <property type="evidence" value="ECO:0007669"/>
    <property type="project" value="InterPro"/>
</dbReference>
<reference evidence="3" key="2">
    <citation type="submission" date="2020-09" db="EMBL/GenBank/DDBJ databases">
        <authorList>
            <person name="Sun Q."/>
            <person name="Kim S."/>
        </authorList>
    </citation>
    <scope>NUCLEOTIDE SEQUENCE</scope>
    <source>
        <strain evidence="3">KCTC 12113</strain>
    </source>
</reference>
<dbReference type="Proteomes" id="UP000634668">
    <property type="component" value="Unassembled WGS sequence"/>
</dbReference>
<sequence>MSLNGHLDQLLKVNESKDYTITYKQHLVFWLVYFIFNTLRWTSLHNDFEYSLKTNLLGFPIHMALAYFNVYYLMPKLVFTKKYILYTLAIMASLFIMLLVKYNLTYYLVSTNVWPEGPENIEGLTLNYAITSMLGELYVIAFVTAIKVTIDWLNESNKLHELEKRQLTTELKFLKSQVSPHFFFNTLNNIYGLSLEKSDKAPQVILKLSELMRYLLYGTKKKQQELTKELECIQNYVDLERIRFDESLSINLKVSGDLNNKTIAPMLLIPIVENCFKHGANKNIGKMLISIDINIEGSYLNFRAVNTIPQNKQFIPVVPKEGGIGLANVKKRLELGYDQKDYHLSIYEKDQTFNVILKLKVQ</sequence>
<gene>
    <name evidence="3" type="ORF">GCM10007383_11220</name>
</gene>
<dbReference type="InterPro" id="IPR050640">
    <property type="entry name" value="Bact_2-comp_sensor_kinase"/>
</dbReference>
<keyword evidence="1" id="KW-0472">Membrane</keyword>
<dbReference type="EMBL" id="BMWP01000005">
    <property type="protein sequence ID" value="GGW27559.1"/>
    <property type="molecule type" value="Genomic_DNA"/>
</dbReference>
<evidence type="ECO:0000259" key="2">
    <source>
        <dbReference type="Pfam" id="PF06580"/>
    </source>
</evidence>
<name>A0A918IQV9_9FLAO</name>
<dbReference type="Pfam" id="PF06580">
    <property type="entry name" value="His_kinase"/>
    <property type="match status" value="1"/>
</dbReference>
<keyword evidence="4" id="KW-1185">Reference proteome</keyword>
<dbReference type="AlphaFoldDB" id="A0A918IQV9"/>
<keyword evidence="3" id="KW-0808">Transferase</keyword>
<feature type="transmembrane region" description="Helical" evidence="1">
    <location>
        <begin position="56"/>
        <end position="74"/>
    </location>
</feature>
<feature type="transmembrane region" description="Helical" evidence="1">
    <location>
        <begin position="83"/>
        <end position="108"/>
    </location>
</feature>
<dbReference type="PANTHER" id="PTHR34220">
    <property type="entry name" value="SENSOR HISTIDINE KINASE YPDA"/>
    <property type="match status" value="1"/>
</dbReference>
<feature type="domain" description="Signal transduction histidine kinase internal region" evidence="2">
    <location>
        <begin position="169"/>
        <end position="248"/>
    </location>
</feature>
<evidence type="ECO:0000313" key="3">
    <source>
        <dbReference type="EMBL" id="GGW27559.1"/>
    </source>
</evidence>
<evidence type="ECO:0000313" key="4">
    <source>
        <dbReference type="Proteomes" id="UP000634668"/>
    </source>
</evidence>
<dbReference type="RefSeq" id="WP_026812020.1">
    <property type="nucleotide sequence ID" value="NZ_BMWP01000005.1"/>
</dbReference>
<dbReference type="PANTHER" id="PTHR34220:SF7">
    <property type="entry name" value="SENSOR HISTIDINE KINASE YPDA"/>
    <property type="match status" value="1"/>
</dbReference>
<accession>A0A918IQV9</accession>
<protein>
    <submittedName>
        <fullName evidence="3">Histidine kinase</fullName>
    </submittedName>
</protein>